<organism evidence="8 9">
    <name type="scientific">Streptomyces chattanoogensis</name>
    <dbReference type="NCBI Taxonomy" id="66876"/>
    <lineage>
        <taxon>Bacteria</taxon>
        <taxon>Bacillati</taxon>
        <taxon>Actinomycetota</taxon>
        <taxon>Actinomycetes</taxon>
        <taxon>Kitasatosporales</taxon>
        <taxon>Streptomycetaceae</taxon>
        <taxon>Streptomyces</taxon>
    </lineage>
</organism>
<dbReference type="SUPFAM" id="SSF56645">
    <property type="entry name" value="Acyl-CoA dehydrogenase NM domain-like"/>
    <property type="match status" value="1"/>
</dbReference>
<evidence type="ECO:0000313" key="8">
    <source>
        <dbReference type="EMBL" id="KPC61594.1"/>
    </source>
</evidence>
<proteinExistence type="inferred from homology"/>
<keyword evidence="3" id="KW-0285">Flavoprotein</keyword>
<feature type="domain" description="Acyl-CoA dehydrogenase/oxidase N-terminal" evidence="7">
    <location>
        <begin position="6"/>
        <end position="117"/>
    </location>
</feature>
<dbReference type="InterPro" id="IPR037069">
    <property type="entry name" value="AcylCoA_DH/ox_N_sf"/>
</dbReference>
<dbReference type="SUPFAM" id="SSF47203">
    <property type="entry name" value="Acyl-CoA dehydrogenase C-terminal domain-like"/>
    <property type="match status" value="1"/>
</dbReference>
<dbReference type="InterPro" id="IPR009075">
    <property type="entry name" value="AcylCo_DH/oxidase_C"/>
</dbReference>
<protein>
    <recommendedName>
        <fullName evidence="10">Acyl-CoA dehydrogenase</fullName>
    </recommendedName>
</protein>
<dbReference type="Gene3D" id="1.10.540.10">
    <property type="entry name" value="Acyl-CoA dehydrogenase/oxidase, N-terminal domain"/>
    <property type="match status" value="1"/>
</dbReference>
<evidence type="ECO:0000259" key="6">
    <source>
        <dbReference type="Pfam" id="PF00441"/>
    </source>
</evidence>
<feature type="domain" description="Acyl-CoA dehydrogenase/oxidase C-terminal" evidence="6">
    <location>
        <begin position="224"/>
        <end position="371"/>
    </location>
</feature>
<gene>
    <name evidence="8" type="ORF">ADL29_23505</name>
</gene>
<evidence type="ECO:0000313" key="9">
    <source>
        <dbReference type="Proteomes" id="UP000037982"/>
    </source>
</evidence>
<dbReference type="InterPro" id="IPR009100">
    <property type="entry name" value="AcylCoA_DH/oxidase_NM_dom_sf"/>
</dbReference>
<evidence type="ECO:0000256" key="2">
    <source>
        <dbReference type="ARBA" id="ARBA00009347"/>
    </source>
</evidence>
<evidence type="ECO:0008006" key="10">
    <source>
        <dbReference type="Google" id="ProtNLM"/>
    </source>
</evidence>
<comment type="similarity">
    <text evidence="2">Belongs to the acyl-CoA dehydrogenase family.</text>
</comment>
<dbReference type="Pfam" id="PF02771">
    <property type="entry name" value="Acyl-CoA_dh_N"/>
    <property type="match status" value="1"/>
</dbReference>
<dbReference type="InterPro" id="IPR046373">
    <property type="entry name" value="Acyl-CoA_Oxase/DH_mid-dom_sf"/>
</dbReference>
<dbReference type="GO" id="GO:0050660">
    <property type="term" value="F:flavin adenine dinucleotide binding"/>
    <property type="evidence" value="ECO:0007669"/>
    <property type="project" value="InterPro"/>
</dbReference>
<dbReference type="CDD" id="cd00567">
    <property type="entry name" value="ACAD"/>
    <property type="match status" value="1"/>
</dbReference>
<keyword evidence="5" id="KW-0560">Oxidoreductase</keyword>
<evidence type="ECO:0000256" key="1">
    <source>
        <dbReference type="ARBA" id="ARBA00001974"/>
    </source>
</evidence>
<dbReference type="EMBL" id="LGKG01000146">
    <property type="protein sequence ID" value="KPC61594.1"/>
    <property type="molecule type" value="Genomic_DNA"/>
</dbReference>
<evidence type="ECO:0000256" key="4">
    <source>
        <dbReference type="ARBA" id="ARBA00022827"/>
    </source>
</evidence>
<name>A0A0N0XTX7_9ACTN</name>
<accession>A0A0N0XTX7</accession>
<dbReference type="InterPro" id="IPR036250">
    <property type="entry name" value="AcylCo_DH-like_C"/>
</dbReference>
<keyword evidence="9" id="KW-1185">Reference proteome</keyword>
<dbReference type="Proteomes" id="UP000037982">
    <property type="component" value="Unassembled WGS sequence"/>
</dbReference>
<evidence type="ECO:0000256" key="3">
    <source>
        <dbReference type="ARBA" id="ARBA00022630"/>
    </source>
</evidence>
<comment type="caution">
    <text evidence="8">The sequence shown here is derived from an EMBL/GenBank/DDBJ whole genome shotgun (WGS) entry which is preliminary data.</text>
</comment>
<dbReference type="InterPro" id="IPR013786">
    <property type="entry name" value="AcylCoA_DH/ox_N"/>
</dbReference>
<dbReference type="PANTHER" id="PTHR43884">
    <property type="entry name" value="ACYL-COA DEHYDROGENASE"/>
    <property type="match status" value="1"/>
</dbReference>
<dbReference type="Pfam" id="PF00441">
    <property type="entry name" value="Acyl-CoA_dh_1"/>
    <property type="match status" value="1"/>
</dbReference>
<evidence type="ECO:0000256" key="5">
    <source>
        <dbReference type="ARBA" id="ARBA00023002"/>
    </source>
</evidence>
<evidence type="ECO:0000259" key="7">
    <source>
        <dbReference type="Pfam" id="PF02771"/>
    </source>
</evidence>
<dbReference type="RefSeq" id="WP_053925566.1">
    <property type="nucleotide sequence ID" value="NZ_LGKG01000146.1"/>
</dbReference>
<dbReference type="Gene3D" id="2.40.110.10">
    <property type="entry name" value="Butyryl-CoA Dehydrogenase, subunit A, domain 2"/>
    <property type="match status" value="1"/>
</dbReference>
<dbReference type="AlphaFoldDB" id="A0A0N0XTX7"/>
<sequence length="373" mass="38904">MNLTSTEDQRHIQAAAAELLAARRMTAGARAVREEPEGHSPELWKEMTALGWPALVLPEEHGGLGAGFTDLCLLCEELGRHQIPSPLLATVACAALPLARHGSAQLCAQWLGAVAEGRTLTYVRAAPHGHWGTAGSTLTATPSGRGGFRLDGTALFVPYAGTADAMLVMAQVGDRTELTALLVEAGTPGLHRHRLDVVGNTPEYRVAFTDAPVPASRVVGTVGGGGAVAATAAALGTAATCAEMVGGAQGVLDMTVAYATTREQFGRPIGSFQAVQQHCADMAVDVLGARVSTYEAAWRLTRDLPAELAVSGAKAWVSERYERVCALAHQVHGAIGFTAEHDLPFFTRHATAAALSFGDADHHTGRVAEALGL</sequence>
<dbReference type="GO" id="GO:0003995">
    <property type="term" value="F:acyl-CoA dehydrogenase activity"/>
    <property type="evidence" value="ECO:0007669"/>
    <property type="project" value="TreeGrafter"/>
</dbReference>
<keyword evidence="4" id="KW-0274">FAD</keyword>
<dbReference type="PATRIC" id="fig|66876.3.peg.5149"/>
<comment type="cofactor">
    <cofactor evidence="1">
        <name>FAD</name>
        <dbReference type="ChEBI" id="CHEBI:57692"/>
    </cofactor>
</comment>
<dbReference type="Gene3D" id="1.20.140.10">
    <property type="entry name" value="Butyryl-CoA Dehydrogenase, subunit A, domain 3"/>
    <property type="match status" value="1"/>
</dbReference>
<reference evidence="9" key="1">
    <citation type="submission" date="2015-07" db="EMBL/GenBank/DDBJ databases">
        <authorList>
            <person name="Ju K.-S."/>
            <person name="Doroghazi J.R."/>
            <person name="Metcalf W.W."/>
        </authorList>
    </citation>
    <scope>NUCLEOTIDE SEQUENCE [LARGE SCALE GENOMIC DNA]</scope>
    <source>
        <strain evidence="9">NRRL ISP-5002</strain>
    </source>
</reference>
<dbReference type="PANTHER" id="PTHR43884:SF20">
    <property type="entry name" value="ACYL-COA DEHYDROGENASE FADE28"/>
    <property type="match status" value="1"/>
</dbReference>